<gene>
    <name evidence="3" type="ORF">HNR48_000797</name>
</gene>
<evidence type="ECO:0000313" key="3">
    <source>
        <dbReference type="EMBL" id="MBB6520519.1"/>
    </source>
</evidence>
<proteinExistence type="predicted"/>
<comment type="caution">
    <text evidence="3">The sequence shown here is derived from an EMBL/GenBank/DDBJ whole genome shotgun (WGS) entry which is preliminary data.</text>
</comment>
<keyword evidence="2" id="KW-0732">Signal</keyword>
<feature type="chain" id="PRO_5031114935" evidence="2">
    <location>
        <begin position="23"/>
        <end position="118"/>
    </location>
</feature>
<evidence type="ECO:0000313" key="4">
    <source>
        <dbReference type="Proteomes" id="UP000528457"/>
    </source>
</evidence>
<feature type="signal peptide" evidence="2">
    <location>
        <begin position="1"/>
        <end position="22"/>
    </location>
</feature>
<dbReference type="InParanoid" id="A0A7X0MW49"/>
<name>A0A7X0MW49_9GAMM</name>
<protein>
    <submittedName>
        <fullName evidence="3">Phage terminase large subunit-like protein</fullName>
    </submittedName>
</protein>
<keyword evidence="4" id="KW-1185">Reference proteome</keyword>
<reference evidence="3 4" key="1">
    <citation type="submission" date="2020-08" db="EMBL/GenBank/DDBJ databases">
        <title>Genomic Encyclopedia of Type Strains, Phase IV (KMG-IV): sequencing the most valuable type-strain genomes for metagenomic binning, comparative biology and taxonomic classification.</title>
        <authorList>
            <person name="Goeker M."/>
        </authorList>
    </citation>
    <scope>NUCLEOTIDE SEQUENCE [LARGE SCALE GENOMIC DNA]</scope>
    <source>
        <strain evidence="3 4">DSM 22368</strain>
    </source>
</reference>
<dbReference type="EMBL" id="JACHHT010000001">
    <property type="protein sequence ID" value="MBB6520519.1"/>
    <property type="molecule type" value="Genomic_DNA"/>
</dbReference>
<sequence length="118" mass="12919">MKKVAQVVVSGLALSLSFGSMAAEQAKDEVVCKKARASIYQHYSKKCMTEAEWATWTAKAEKQMKRQSSLANVSTNQKAVLAEGDSGATATIARKTHPSSSRLKDSNMRNRNELARVQ</sequence>
<feature type="region of interest" description="Disordered" evidence="1">
    <location>
        <begin position="82"/>
        <end position="118"/>
    </location>
</feature>
<evidence type="ECO:0000256" key="1">
    <source>
        <dbReference type="SAM" id="MobiDB-lite"/>
    </source>
</evidence>
<accession>A0A7X0MW49</accession>
<organism evidence="3 4">
    <name type="scientific">Pseudoteredinibacter isoporae</name>
    <dbReference type="NCBI Taxonomy" id="570281"/>
    <lineage>
        <taxon>Bacteria</taxon>
        <taxon>Pseudomonadati</taxon>
        <taxon>Pseudomonadota</taxon>
        <taxon>Gammaproteobacteria</taxon>
        <taxon>Cellvibrionales</taxon>
        <taxon>Cellvibrionaceae</taxon>
        <taxon>Pseudoteredinibacter</taxon>
    </lineage>
</organism>
<feature type="compositionally biased region" description="Basic and acidic residues" evidence="1">
    <location>
        <begin position="102"/>
        <end position="118"/>
    </location>
</feature>
<dbReference type="RefSeq" id="WP_166850978.1">
    <property type="nucleotide sequence ID" value="NZ_JAAONY010000001.1"/>
</dbReference>
<evidence type="ECO:0000256" key="2">
    <source>
        <dbReference type="SAM" id="SignalP"/>
    </source>
</evidence>
<dbReference type="AlphaFoldDB" id="A0A7X0MW49"/>
<dbReference type="Proteomes" id="UP000528457">
    <property type="component" value="Unassembled WGS sequence"/>
</dbReference>